<dbReference type="Pfam" id="PF00152">
    <property type="entry name" value="tRNA-synt_2"/>
    <property type="match status" value="1"/>
</dbReference>
<dbReference type="EMBL" id="SLWX01000004">
    <property type="protein sequence ID" value="TCO76791.1"/>
    <property type="molecule type" value="Genomic_DNA"/>
</dbReference>
<dbReference type="GO" id="GO:0004824">
    <property type="term" value="F:lysine-tRNA ligase activity"/>
    <property type="evidence" value="ECO:0007669"/>
    <property type="project" value="InterPro"/>
</dbReference>
<dbReference type="GO" id="GO:0005829">
    <property type="term" value="C:cytosol"/>
    <property type="evidence" value="ECO:0007669"/>
    <property type="project" value="TreeGrafter"/>
</dbReference>
<dbReference type="InterPro" id="IPR006195">
    <property type="entry name" value="aa-tRNA-synth_II"/>
</dbReference>
<dbReference type="GO" id="GO:0005524">
    <property type="term" value="F:ATP binding"/>
    <property type="evidence" value="ECO:0007669"/>
    <property type="project" value="UniProtKB-KW"/>
</dbReference>
<keyword evidence="8" id="KW-1185">Reference proteome</keyword>
<dbReference type="GO" id="GO:0006430">
    <property type="term" value="P:lysyl-tRNA aminoacylation"/>
    <property type="evidence" value="ECO:0007669"/>
    <property type="project" value="InterPro"/>
</dbReference>
<name>A0A4R2KR84_9GAMM</name>
<dbReference type="FunFam" id="3.30.930.10:FF:000017">
    <property type="entry name" value="Elongation factor P--(R)-beta-lysine ligase"/>
    <property type="match status" value="1"/>
</dbReference>
<evidence type="ECO:0000256" key="3">
    <source>
        <dbReference type="ARBA" id="ARBA00022741"/>
    </source>
</evidence>
<dbReference type="Gene3D" id="3.30.930.10">
    <property type="entry name" value="Bira Bifunctional Protein, Domain 2"/>
    <property type="match status" value="1"/>
</dbReference>
<dbReference type="NCBIfam" id="TIGR00462">
    <property type="entry name" value="genX"/>
    <property type="match status" value="1"/>
</dbReference>
<sequence>MNDWRPSADLDVLRQRASLLAAVRAFFDRRGVWEVDTPLLAAHTVTDPALEPLIVQHCGGSERPRYLQTSPEYAMKRLLAAGSGAIYQIAHAFRDDEQGRWHNPEFTLLEWYRPGLDLDGLMTEVADLVLPLLGRQRSQRFRYRDLFRETLSLDPFTATDADLAAAARRCVDTGGMTGGRDLWLDLLMTHAIEPVLAEQGVVFIHDYPASQAALARCRWLDGVEVAARFELYIDGVELANGFHELADAGEQSRRFAADNRVRRERGLPERETDGYLLAALEAGLPDCSGVALGLDRLLMVMCGAPQLSAVMPFDWQRS</sequence>
<dbReference type="NCBIfam" id="NF006828">
    <property type="entry name" value="PRK09350.1"/>
    <property type="match status" value="1"/>
</dbReference>
<protein>
    <submittedName>
        <fullName evidence="7">Lysyl-tRNA synthetase class 2</fullName>
    </submittedName>
</protein>
<proteinExistence type="predicted"/>
<dbReference type="InterPro" id="IPR004364">
    <property type="entry name" value="Aa-tRNA-synt_II"/>
</dbReference>
<keyword evidence="2" id="KW-0436">Ligase</keyword>
<evidence type="ECO:0000256" key="5">
    <source>
        <dbReference type="ARBA" id="ARBA00052794"/>
    </source>
</evidence>
<dbReference type="OrthoDB" id="9802326at2"/>
<evidence type="ECO:0000256" key="1">
    <source>
        <dbReference type="ARBA" id="ARBA00011738"/>
    </source>
</evidence>
<gene>
    <name evidence="7" type="ORF">EV688_104246</name>
</gene>
<dbReference type="PRINTS" id="PR00982">
    <property type="entry name" value="TRNASYNTHLYS"/>
</dbReference>
<evidence type="ECO:0000256" key="4">
    <source>
        <dbReference type="ARBA" id="ARBA00022840"/>
    </source>
</evidence>
<dbReference type="SUPFAM" id="SSF55681">
    <property type="entry name" value="Class II aaRS and biotin synthetases"/>
    <property type="match status" value="1"/>
</dbReference>
<dbReference type="PROSITE" id="PS50862">
    <property type="entry name" value="AA_TRNA_LIGASE_II"/>
    <property type="match status" value="1"/>
</dbReference>
<evidence type="ECO:0000259" key="6">
    <source>
        <dbReference type="PROSITE" id="PS50862"/>
    </source>
</evidence>
<keyword evidence="4" id="KW-0067">ATP-binding</keyword>
<dbReference type="InterPro" id="IPR018149">
    <property type="entry name" value="Lys-tRNA-synth_II_C"/>
</dbReference>
<comment type="subunit">
    <text evidence="1">Homodimer.</text>
</comment>
<evidence type="ECO:0000313" key="7">
    <source>
        <dbReference type="EMBL" id="TCO76791.1"/>
    </source>
</evidence>
<evidence type="ECO:0000313" key="8">
    <source>
        <dbReference type="Proteomes" id="UP000294980"/>
    </source>
</evidence>
<reference evidence="7 8" key="1">
    <citation type="submission" date="2019-03" db="EMBL/GenBank/DDBJ databases">
        <title>Genomic Encyclopedia of Type Strains, Phase IV (KMG-IV): sequencing the most valuable type-strain genomes for metagenomic binning, comparative biology and taxonomic classification.</title>
        <authorList>
            <person name="Goeker M."/>
        </authorList>
    </citation>
    <scope>NUCLEOTIDE SEQUENCE [LARGE SCALE GENOMIC DNA]</scope>
    <source>
        <strain evidence="7 8">DSM 23344</strain>
    </source>
</reference>
<accession>A0A4R2KR84</accession>
<dbReference type="RefSeq" id="WP_117315152.1">
    <property type="nucleotide sequence ID" value="NZ_QQSW01000002.1"/>
</dbReference>
<keyword evidence="7" id="KW-0030">Aminoacyl-tRNA synthetase</keyword>
<dbReference type="PANTHER" id="PTHR42918">
    <property type="entry name" value="LYSYL-TRNA SYNTHETASE"/>
    <property type="match status" value="1"/>
</dbReference>
<organism evidence="7 8">
    <name type="scientific">Chromatocurvus halotolerans</name>
    <dbReference type="NCBI Taxonomy" id="1132028"/>
    <lineage>
        <taxon>Bacteria</taxon>
        <taxon>Pseudomonadati</taxon>
        <taxon>Pseudomonadota</taxon>
        <taxon>Gammaproteobacteria</taxon>
        <taxon>Cellvibrionales</taxon>
        <taxon>Halieaceae</taxon>
        <taxon>Chromatocurvus</taxon>
    </lineage>
</organism>
<dbReference type="Proteomes" id="UP000294980">
    <property type="component" value="Unassembled WGS sequence"/>
</dbReference>
<dbReference type="InterPro" id="IPR045864">
    <property type="entry name" value="aa-tRNA-synth_II/BPL/LPL"/>
</dbReference>
<dbReference type="AlphaFoldDB" id="A0A4R2KR84"/>
<dbReference type="PANTHER" id="PTHR42918:SF6">
    <property type="entry name" value="ELONGATION FACTOR P--(R)-BETA-LYSINE LIGASE"/>
    <property type="match status" value="1"/>
</dbReference>
<comment type="caution">
    <text evidence="7">The sequence shown here is derived from an EMBL/GenBank/DDBJ whole genome shotgun (WGS) entry which is preliminary data.</text>
</comment>
<comment type="catalytic activity">
    <reaction evidence="5">
        <text>D-beta-lysine + L-lysyl-[protein] + ATP = N(6)-((3R)-3,6-diaminohexanoyl)-L-lysyl-[protein] + AMP + diphosphate + H(+)</text>
        <dbReference type="Rhea" id="RHEA:83435"/>
        <dbReference type="Rhea" id="RHEA-COMP:9752"/>
        <dbReference type="Rhea" id="RHEA-COMP:20131"/>
        <dbReference type="ChEBI" id="CHEBI:15378"/>
        <dbReference type="ChEBI" id="CHEBI:29969"/>
        <dbReference type="ChEBI" id="CHEBI:30616"/>
        <dbReference type="ChEBI" id="CHEBI:33019"/>
        <dbReference type="ChEBI" id="CHEBI:84138"/>
        <dbReference type="ChEBI" id="CHEBI:156053"/>
        <dbReference type="ChEBI" id="CHEBI:456215"/>
    </reaction>
    <physiologicalReaction direction="left-to-right" evidence="5">
        <dbReference type="Rhea" id="RHEA:83436"/>
    </physiologicalReaction>
</comment>
<dbReference type="GO" id="GO:0000049">
    <property type="term" value="F:tRNA binding"/>
    <property type="evidence" value="ECO:0007669"/>
    <property type="project" value="TreeGrafter"/>
</dbReference>
<keyword evidence="3" id="KW-0547">Nucleotide-binding</keyword>
<dbReference type="InterPro" id="IPR004525">
    <property type="entry name" value="EpmA"/>
</dbReference>
<evidence type="ECO:0000256" key="2">
    <source>
        <dbReference type="ARBA" id="ARBA00022598"/>
    </source>
</evidence>
<feature type="domain" description="Aminoacyl-transfer RNA synthetases class-II family profile" evidence="6">
    <location>
        <begin position="13"/>
        <end position="312"/>
    </location>
</feature>